<gene>
    <name evidence="1" type="ORF">Nepgr_016346</name>
</gene>
<reference evidence="1" key="1">
    <citation type="submission" date="2023-05" db="EMBL/GenBank/DDBJ databases">
        <title>Nepenthes gracilis genome sequencing.</title>
        <authorList>
            <person name="Fukushima K."/>
        </authorList>
    </citation>
    <scope>NUCLEOTIDE SEQUENCE</scope>
    <source>
        <strain evidence="1">SING2019-196</strain>
    </source>
</reference>
<keyword evidence="2" id="KW-1185">Reference proteome</keyword>
<dbReference type="EMBL" id="BSYO01000014">
    <property type="protein sequence ID" value="GMH14505.1"/>
    <property type="molecule type" value="Genomic_DNA"/>
</dbReference>
<proteinExistence type="predicted"/>
<evidence type="ECO:0000313" key="2">
    <source>
        <dbReference type="Proteomes" id="UP001279734"/>
    </source>
</evidence>
<dbReference type="AlphaFoldDB" id="A0AAD3XSE8"/>
<accession>A0AAD3XSE8</accession>
<sequence length="101" mass="10336">MMRLPSLCVGPAGWCGLAGLPVSCGYAVRVVAWILTPLLMETEARIQECRLFGGSPGGLNPCCGAVISWSDGSCLVVALALSYCVGAAAQVCCCGPGWSIL</sequence>
<comment type="caution">
    <text evidence="1">The sequence shown here is derived from an EMBL/GenBank/DDBJ whole genome shotgun (WGS) entry which is preliminary data.</text>
</comment>
<dbReference type="Proteomes" id="UP001279734">
    <property type="component" value="Unassembled WGS sequence"/>
</dbReference>
<name>A0AAD3XSE8_NEPGR</name>
<organism evidence="1 2">
    <name type="scientific">Nepenthes gracilis</name>
    <name type="common">Slender pitcher plant</name>
    <dbReference type="NCBI Taxonomy" id="150966"/>
    <lineage>
        <taxon>Eukaryota</taxon>
        <taxon>Viridiplantae</taxon>
        <taxon>Streptophyta</taxon>
        <taxon>Embryophyta</taxon>
        <taxon>Tracheophyta</taxon>
        <taxon>Spermatophyta</taxon>
        <taxon>Magnoliopsida</taxon>
        <taxon>eudicotyledons</taxon>
        <taxon>Gunneridae</taxon>
        <taxon>Pentapetalae</taxon>
        <taxon>Caryophyllales</taxon>
        <taxon>Nepenthaceae</taxon>
        <taxon>Nepenthes</taxon>
    </lineage>
</organism>
<protein>
    <submittedName>
        <fullName evidence="1">Uncharacterized protein</fullName>
    </submittedName>
</protein>
<evidence type="ECO:0000313" key="1">
    <source>
        <dbReference type="EMBL" id="GMH14505.1"/>
    </source>
</evidence>